<sequence>MLFYHHGIAVQPSVVRSGSLFVARVSILDEDGEATTLGELGHFANGQSALAFAVRCGTAFADHQPLPKPPCEIIRLPEAMTAA</sequence>
<evidence type="ECO:0000313" key="2">
    <source>
        <dbReference type="Proteomes" id="UP000594380"/>
    </source>
</evidence>
<name>A0A7Y6K4W9_9BURK</name>
<dbReference type="AlphaFoldDB" id="A0A7Y6K4W9"/>
<evidence type="ECO:0000313" key="1">
    <source>
        <dbReference type="EMBL" id="NUY04451.1"/>
    </source>
</evidence>
<proteinExistence type="predicted"/>
<comment type="caution">
    <text evidence="1">The sequence shown here is derived from an EMBL/GenBank/DDBJ whole genome shotgun (WGS) entry which is preliminary data.</text>
</comment>
<dbReference type="RefSeq" id="WP_176110999.1">
    <property type="nucleotide sequence ID" value="NZ_JAALDK010000002.1"/>
</dbReference>
<gene>
    <name evidence="1" type="ORF">G5S42_33215</name>
</gene>
<accession>A0A7Y6K4W9</accession>
<dbReference type="Proteomes" id="UP000594380">
    <property type="component" value="Unassembled WGS sequence"/>
</dbReference>
<organism evidence="1 2">
    <name type="scientific">Paraburkholderia youngii</name>
    <dbReference type="NCBI Taxonomy" id="2782701"/>
    <lineage>
        <taxon>Bacteria</taxon>
        <taxon>Pseudomonadati</taxon>
        <taxon>Pseudomonadota</taxon>
        <taxon>Betaproteobacteria</taxon>
        <taxon>Burkholderiales</taxon>
        <taxon>Burkholderiaceae</taxon>
        <taxon>Paraburkholderia</taxon>
    </lineage>
</organism>
<reference evidence="1 2" key="1">
    <citation type="submission" date="2020-02" db="EMBL/GenBank/DDBJ databases">
        <title>Paraburkholderia simonii sp. nov. and Paraburkholderia youngii sp. nov. Brazilian and Mexican Mimosa-associated rhizobia.</title>
        <authorList>
            <person name="Mavima L."/>
            <person name="Beukes C.W."/>
            <person name="Chan W.Y."/>
            <person name="Palmer M."/>
            <person name="De Meyer S.E."/>
            <person name="James E.K."/>
            <person name="Venter S.N."/>
            <person name="Steenkamp E.T."/>
        </authorList>
    </citation>
    <scope>NUCLEOTIDE SEQUENCE [LARGE SCALE GENOMIC DNA]</scope>
    <source>
        <strain evidence="1 2">JPY169</strain>
    </source>
</reference>
<dbReference type="GeneID" id="301105217"/>
<protein>
    <submittedName>
        <fullName evidence="1">Uncharacterized protein</fullName>
    </submittedName>
</protein>
<dbReference type="EMBL" id="JAALDK010000002">
    <property type="protein sequence ID" value="NUY04451.1"/>
    <property type="molecule type" value="Genomic_DNA"/>
</dbReference>